<proteinExistence type="predicted"/>
<dbReference type="GO" id="GO:0042910">
    <property type="term" value="F:xenobiotic transmembrane transporter activity"/>
    <property type="evidence" value="ECO:0007669"/>
    <property type="project" value="TreeGrafter"/>
</dbReference>
<dbReference type="Pfam" id="PF00873">
    <property type="entry name" value="ACR_tran"/>
    <property type="match status" value="1"/>
</dbReference>
<dbReference type="PANTHER" id="PTHR32063">
    <property type="match status" value="1"/>
</dbReference>
<dbReference type="EMBL" id="BARW01016840">
    <property type="protein sequence ID" value="GAI95775.1"/>
    <property type="molecule type" value="Genomic_DNA"/>
</dbReference>
<dbReference type="Gene3D" id="1.20.1640.10">
    <property type="entry name" value="Multidrug efflux transporter AcrB transmembrane domain"/>
    <property type="match status" value="1"/>
</dbReference>
<protein>
    <recommendedName>
        <fullName evidence="3">Acriflavin resistance protein</fullName>
    </recommendedName>
</protein>
<reference evidence="2" key="1">
    <citation type="journal article" date="2014" name="Front. Microbiol.">
        <title>High frequency of phylogenetically diverse reductive dehalogenase-homologous genes in deep subseafloor sedimentary metagenomes.</title>
        <authorList>
            <person name="Kawai M."/>
            <person name="Futagami T."/>
            <person name="Toyoda A."/>
            <person name="Takaki Y."/>
            <person name="Nishi S."/>
            <person name="Hori S."/>
            <person name="Arai W."/>
            <person name="Tsubouchi T."/>
            <person name="Morono Y."/>
            <person name="Uchiyama I."/>
            <person name="Ito T."/>
            <person name="Fujiyama A."/>
            <person name="Inagaki F."/>
            <person name="Takami H."/>
        </authorList>
    </citation>
    <scope>NUCLEOTIDE SEQUENCE</scope>
    <source>
        <strain evidence="2">Expedition CK06-06</strain>
    </source>
</reference>
<gene>
    <name evidence="2" type="ORF">S12H4_29229</name>
</gene>
<accession>X1U7E5</accession>
<dbReference type="SUPFAM" id="SSF82866">
    <property type="entry name" value="Multidrug efflux transporter AcrB transmembrane domain"/>
    <property type="match status" value="1"/>
</dbReference>
<keyword evidence="1" id="KW-1133">Transmembrane helix</keyword>
<dbReference type="InterPro" id="IPR001036">
    <property type="entry name" value="Acrflvin-R"/>
</dbReference>
<evidence type="ECO:0008006" key="3">
    <source>
        <dbReference type="Google" id="ProtNLM"/>
    </source>
</evidence>
<comment type="caution">
    <text evidence="2">The sequence shown here is derived from an EMBL/GenBank/DDBJ whole genome shotgun (WGS) entry which is preliminary data.</text>
</comment>
<organism evidence="2">
    <name type="scientific">marine sediment metagenome</name>
    <dbReference type="NCBI Taxonomy" id="412755"/>
    <lineage>
        <taxon>unclassified sequences</taxon>
        <taxon>metagenomes</taxon>
        <taxon>ecological metagenomes</taxon>
    </lineage>
</organism>
<keyword evidence="1" id="KW-0472">Membrane</keyword>
<feature type="non-terminal residue" evidence="2">
    <location>
        <position position="1"/>
    </location>
</feature>
<dbReference type="PANTHER" id="PTHR32063:SF21">
    <property type="entry name" value="MULTIDRUG RESISTANCE PROTEIN MDTB"/>
    <property type="match status" value="1"/>
</dbReference>
<keyword evidence="1" id="KW-0812">Transmembrane</keyword>
<evidence type="ECO:0000313" key="2">
    <source>
        <dbReference type="EMBL" id="GAI95775.1"/>
    </source>
</evidence>
<dbReference type="GO" id="GO:0005886">
    <property type="term" value="C:plasma membrane"/>
    <property type="evidence" value="ECO:0007669"/>
    <property type="project" value="TreeGrafter"/>
</dbReference>
<evidence type="ECO:0000256" key="1">
    <source>
        <dbReference type="SAM" id="Phobius"/>
    </source>
</evidence>
<feature type="transmembrane region" description="Helical" evidence="1">
    <location>
        <begin position="98"/>
        <end position="122"/>
    </location>
</feature>
<feature type="transmembrane region" description="Helical" evidence="1">
    <location>
        <begin position="68"/>
        <end position="86"/>
    </location>
</feature>
<name>X1U7E5_9ZZZZ</name>
<dbReference type="AlphaFoldDB" id="X1U7E5"/>
<feature type="transmembrane region" description="Helical" evidence="1">
    <location>
        <begin position="12"/>
        <end position="32"/>
    </location>
</feature>
<sequence>FCSTRWNLTLFLFNEPISIFSAVGFLLLLGIVKKNGIMMVDYALEAQKKGLKAFDAILEASLVRFRPIMMTTVAAIMGAVPIAIGFGEGSETRQGLGLVIVGGLLFSQILTLYVTPVLYLTFEKMRFSDSSKVKEHVQR</sequence>